<dbReference type="EMBL" id="CP048711">
    <property type="protein sequence ID" value="QIB66721.1"/>
    <property type="molecule type" value="Genomic_DNA"/>
</dbReference>
<organism evidence="2 3">
    <name type="scientific">Kineobactrum salinum</name>
    <dbReference type="NCBI Taxonomy" id="2708301"/>
    <lineage>
        <taxon>Bacteria</taxon>
        <taxon>Pseudomonadati</taxon>
        <taxon>Pseudomonadota</taxon>
        <taxon>Gammaproteobacteria</taxon>
        <taxon>Cellvibrionales</taxon>
        <taxon>Halieaceae</taxon>
        <taxon>Kineobactrum</taxon>
    </lineage>
</organism>
<dbReference type="RefSeq" id="WP_163496155.1">
    <property type="nucleotide sequence ID" value="NZ_CP048711.1"/>
</dbReference>
<feature type="signal peptide" evidence="1">
    <location>
        <begin position="1"/>
        <end position="23"/>
    </location>
</feature>
<keyword evidence="1" id="KW-0732">Signal</keyword>
<sequence length="411" mass="45443">MYRSLTIATLLLLGLLYCASAPAAAFEVLYRAAIQPDTGLAEVEILLRGEQLPSRLVLHLNPERHQNVRSDAGLTRKDDTATWRPRGPEASLRYEFVIDEQKTSGRYDSHITDDWAILRSDKLIPPISARMVKGLEASAELVFKLPRQWSAAAPYALVDDKPLHYRIIDPGRRLPRPKGWLILGDITSRQDIIDGVDVRVAAPSGEGARLQDILAFIAWNLPEVKAVFPDFPEHLLVVLAGEPMWRGGLSGTRSLFMHAQRPLISGNRTSSMIHELVHIGTGIRGAKNSDWIVEGIAEYYASAILYRSGGISETRYRETLDWQANWARRADTLFTQRSSGPVTARAVGVMHHLDEALREATGGEATIDDVALALAQGPSKVSLQRLRDIVAELATDEVDLDAIIAEAEQPD</sequence>
<feature type="chain" id="PRO_5025487294" evidence="1">
    <location>
        <begin position="24"/>
        <end position="411"/>
    </location>
</feature>
<evidence type="ECO:0000313" key="3">
    <source>
        <dbReference type="Proteomes" id="UP000477680"/>
    </source>
</evidence>
<evidence type="ECO:0000256" key="1">
    <source>
        <dbReference type="SAM" id="SignalP"/>
    </source>
</evidence>
<keyword evidence="3" id="KW-1185">Reference proteome</keyword>
<reference evidence="2 3" key="1">
    <citation type="submission" date="2020-02" db="EMBL/GenBank/DDBJ databases">
        <title>Genome sequencing for Kineobactrum sp. M2.</title>
        <authorList>
            <person name="Park S.-J."/>
        </authorList>
    </citation>
    <scope>NUCLEOTIDE SEQUENCE [LARGE SCALE GENOMIC DNA]</scope>
    <source>
        <strain evidence="2 3">M2</strain>
    </source>
</reference>
<protein>
    <submittedName>
        <fullName evidence="2">Uncharacterized protein</fullName>
    </submittedName>
</protein>
<accession>A0A6C0U3Q1</accession>
<gene>
    <name evidence="2" type="ORF">G3T16_16285</name>
</gene>
<evidence type="ECO:0000313" key="2">
    <source>
        <dbReference type="EMBL" id="QIB66721.1"/>
    </source>
</evidence>
<dbReference type="Proteomes" id="UP000477680">
    <property type="component" value="Chromosome"/>
</dbReference>
<dbReference type="AlphaFoldDB" id="A0A6C0U3Q1"/>
<name>A0A6C0U3Q1_9GAMM</name>
<dbReference type="KEGG" id="kim:G3T16_16285"/>
<proteinExistence type="predicted"/>